<gene>
    <name evidence="2" type="ORF">F5890DRAFT_1538292</name>
</gene>
<evidence type="ECO:0000313" key="2">
    <source>
        <dbReference type="EMBL" id="KAJ3981000.1"/>
    </source>
</evidence>
<feature type="region of interest" description="Disordered" evidence="1">
    <location>
        <begin position="1226"/>
        <end position="1245"/>
    </location>
</feature>
<feature type="compositionally biased region" description="Polar residues" evidence="1">
    <location>
        <begin position="845"/>
        <end position="863"/>
    </location>
</feature>
<dbReference type="Proteomes" id="UP001163850">
    <property type="component" value="Unassembled WGS sequence"/>
</dbReference>
<feature type="region of interest" description="Disordered" evidence="1">
    <location>
        <begin position="54"/>
        <end position="91"/>
    </location>
</feature>
<feature type="compositionally biased region" description="Polar residues" evidence="1">
    <location>
        <begin position="915"/>
        <end position="949"/>
    </location>
</feature>
<feature type="region of interest" description="Disordered" evidence="1">
    <location>
        <begin position="179"/>
        <end position="241"/>
    </location>
</feature>
<evidence type="ECO:0000313" key="3">
    <source>
        <dbReference type="Proteomes" id="UP001163850"/>
    </source>
</evidence>
<feature type="compositionally biased region" description="Polar residues" evidence="1">
    <location>
        <begin position="979"/>
        <end position="999"/>
    </location>
</feature>
<evidence type="ECO:0000256" key="1">
    <source>
        <dbReference type="SAM" id="MobiDB-lite"/>
    </source>
</evidence>
<organism evidence="2 3">
    <name type="scientific">Lentinula detonsa</name>
    <dbReference type="NCBI Taxonomy" id="2804962"/>
    <lineage>
        <taxon>Eukaryota</taxon>
        <taxon>Fungi</taxon>
        <taxon>Dikarya</taxon>
        <taxon>Basidiomycota</taxon>
        <taxon>Agaricomycotina</taxon>
        <taxon>Agaricomycetes</taxon>
        <taxon>Agaricomycetidae</taxon>
        <taxon>Agaricales</taxon>
        <taxon>Marasmiineae</taxon>
        <taxon>Omphalotaceae</taxon>
        <taxon>Lentinula</taxon>
    </lineage>
</organism>
<feature type="region of interest" description="Disordered" evidence="1">
    <location>
        <begin position="1344"/>
        <end position="1364"/>
    </location>
</feature>
<name>A0AA38PSK3_9AGAR</name>
<proteinExistence type="predicted"/>
<feature type="region of interest" description="Disordered" evidence="1">
    <location>
        <begin position="108"/>
        <end position="163"/>
    </location>
</feature>
<feature type="compositionally biased region" description="Low complexity" evidence="1">
    <location>
        <begin position="335"/>
        <end position="345"/>
    </location>
</feature>
<feature type="compositionally biased region" description="Polar residues" evidence="1">
    <location>
        <begin position="754"/>
        <end position="772"/>
    </location>
</feature>
<feature type="region of interest" description="Disordered" evidence="1">
    <location>
        <begin position="282"/>
        <end position="552"/>
    </location>
</feature>
<feature type="compositionally biased region" description="Low complexity" evidence="1">
    <location>
        <begin position="1349"/>
        <end position="1360"/>
    </location>
</feature>
<feature type="compositionally biased region" description="Low complexity" evidence="1">
    <location>
        <begin position="1230"/>
        <end position="1245"/>
    </location>
</feature>
<reference evidence="2" key="1">
    <citation type="submission" date="2022-08" db="EMBL/GenBank/DDBJ databases">
        <authorList>
            <consortium name="DOE Joint Genome Institute"/>
            <person name="Min B."/>
            <person name="Riley R."/>
            <person name="Sierra-Patev S."/>
            <person name="Naranjo-Ortiz M."/>
            <person name="Looney B."/>
            <person name="Konkel Z."/>
            <person name="Slot J.C."/>
            <person name="Sakamoto Y."/>
            <person name="Steenwyk J.L."/>
            <person name="Rokas A."/>
            <person name="Carro J."/>
            <person name="Camarero S."/>
            <person name="Ferreira P."/>
            <person name="Molpeceres G."/>
            <person name="Ruiz-Duenas F.J."/>
            <person name="Serrano A."/>
            <person name="Henrissat B."/>
            <person name="Drula E."/>
            <person name="Hughes K.W."/>
            <person name="Mata J.L."/>
            <person name="Ishikawa N.K."/>
            <person name="Vargas-Isla R."/>
            <person name="Ushijima S."/>
            <person name="Smith C.A."/>
            <person name="Ahrendt S."/>
            <person name="Andreopoulos W."/>
            <person name="He G."/>
            <person name="Labutti K."/>
            <person name="Lipzen A."/>
            <person name="Ng V."/>
            <person name="Sandor L."/>
            <person name="Barry K."/>
            <person name="Martinez A.T."/>
            <person name="Xiao Y."/>
            <person name="Gibbons J.G."/>
            <person name="Terashima K."/>
            <person name="Hibbett D.S."/>
            <person name="Grigoriev I.V."/>
        </authorList>
    </citation>
    <scope>NUCLEOTIDE SEQUENCE</scope>
    <source>
        <strain evidence="2">TFB7829</strain>
    </source>
</reference>
<feature type="compositionally biased region" description="Acidic residues" evidence="1">
    <location>
        <begin position="140"/>
        <end position="155"/>
    </location>
</feature>
<feature type="region of interest" description="Disordered" evidence="1">
    <location>
        <begin position="845"/>
        <end position="1011"/>
    </location>
</feature>
<feature type="compositionally biased region" description="Polar residues" evidence="1">
    <location>
        <begin position="216"/>
        <end position="228"/>
    </location>
</feature>
<feature type="compositionally biased region" description="Polar residues" evidence="1">
    <location>
        <begin position="424"/>
        <end position="442"/>
    </location>
</feature>
<dbReference type="EMBL" id="MU802142">
    <property type="protein sequence ID" value="KAJ3981000.1"/>
    <property type="molecule type" value="Genomic_DNA"/>
</dbReference>
<feature type="compositionally biased region" description="Polar residues" evidence="1">
    <location>
        <begin position="367"/>
        <end position="409"/>
    </location>
</feature>
<feature type="region of interest" description="Disordered" evidence="1">
    <location>
        <begin position="679"/>
        <end position="805"/>
    </location>
</feature>
<feature type="compositionally biased region" description="Basic and acidic residues" evidence="1">
    <location>
        <begin position="775"/>
        <end position="790"/>
    </location>
</feature>
<comment type="caution">
    <text evidence="2">The sequence shown here is derived from an EMBL/GenBank/DDBJ whole genome shotgun (WGS) entry which is preliminary data.</text>
</comment>
<protein>
    <submittedName>
        <fullName evidence="2">Uncharacterized protein</fullName>
    </submittedName>
</protein>
<accession>A0AA38PSK3</accession>
<feature type="compositionally biased region" description="Basic and acidic residues" evidence="1">
    <location>
        <begin position="123"/>
        <end position="139"/>
    </location>
</feature>
<sequence length="1392" mass="149526">MHNFSTLISYGKALRKPKGFNAIRHFDSPDSPHHPYASPDIVHITPTQSLQSYEEEENAARLPFQSPSSSQLAPVRPSTPPKKLDVELPSDSMSDWIPSHLLDEGIYNGNVAHQSPGAGSSKLPEERMVTHEGISREGEGGELSDDPSIYEDDESYSSSSSGNSNIVANLEAMNASSFVKTDAKPSHGTITSSKRTAPSPITIPNPSIHGPKVQIIRSSGGSKGNWHSPSRPESIHSGDEYSASAVSGTTLARALIGNSFVLSTDERAARYRSWGSVLTRTDSATLPHDENPFLSPPMSYGTPDAHHSLVPLPPNADSVYIPPRNPRRLSDARRTQQSTSSSVPRSDSDGETSLARSSNIGAPLPSDAQQSQRAPHTSTSESSIPNNSKVNSMKNENVVPSSAADSLNVPSPYLSPNPERPISHASSDGGLSNRPASSTSSGKDYDTMLDDYYSNADPISPASPETVGSGGHIPIAIDGPHFRPPFSPITEESSSQLSPPTPYRRDSKRSTGNTGSPNGPRATKGAQRLLPIGEASQQNGPTSPEPDSASSSIFAPPVFSFFNRQRSGSAPNPIKIVRDSQDLTSFNLISTRPISTSSSPTSSNDYSHQEYVKQTFPETPNAFSPLWSAGPLASPGMPGPSERRSEDQILIAVPPTPMTAAGEPMPALAHHMLARAASSVRGARHTRQLSNNRVRTVAQHPYASNAADRQVAQTPITPDPEPEVQDEEMTKRKAAYPSWVTQKIPNSDDEPSPSLKSDTVSPTGSTNSQAPSSILREDSVGEVSVRHDELPVNNSSQLSLTVRGLPPLPPSPSVYSPLAGQPPGLHQVSSTTSLLVPAHPDAVSSFQDSITSQSTASGSTVHSSPRPFHSVPAFQHLNYTPASAGSSTEADPETTASIPSLGSPPPYYTLVFDQSHGSENPTPTSGGVTPNTPPSSSHADSSRQSTSSIGVRRGRSRPPLPMGPRRPSNPAINLVGRQRNGSVSSLNSNASKLRTTPSAPHSPRFRSPAPKWRGYTMDAAKWTFTSSQLQSIVSRAIRQSAEASAIRLLRLETVDHDIPVELHKLEMQRTDVKTRYKMLSRRRTEMLATLTSYCDGTLHQDPTASLRVINELRDLTSTLDHLAEDLHSVDQQISQLSSLRDIHDASALAMAIRKLNASFLKQLAISDALRSQVVALEAERDDAWKQAESMAHEFDRLNEKADNADGSVINRSGRVTAMRKSSIRVSKAGLRSTRSSMSSTHRLSSASFSGGIKSAFSIEDIPPVPPIPRRPHRPVNISTDLPSTKSFIALSSGGPTPNTETRAIYEELCDMLGIPSTEFRPRRSRSVIERPQVSAKLEETRLFPNTVESRSSTSSGRPLSMPDRSGLTEVYQHMSADGDAMLATLGLLSSSD</sequence>
<feature type="compositionally biased region" description="Polar residues" evidence="1">
    <location>
        <begin position="877"/>
        <end position="900"/>
    </location>
</feature>